<evidence type="ECO:0000313" key="2">
    <source>
        <dbReference type="WBParaSite" id="ES5_v2.g18672.t1"/>
    </source>
</evidence>
<reference evidence="2" key="1">
    <citation type="submission" date="2022-11" db="UniProtKB">
        <authorList>
            <consortium name="WormBaseParasite"/>
        </authorList>
    </citation>
    <scope>IDENTIFICATION</scope>
</reference>
<protein>
    <submittedName>
        <fullName evidence="2">Uncharacterized protein</fullName>
    </submittedName>
</protein>
<proteinExistence type="predicted"/>
<accession>A0AC34FPI1</accession>
<name>A0AC34FPI1_9BILA</name>
<sequence>MGLVATKYDTSNDVPALTMTEKTEEILHQTLTRTTFVSDTAGLLLLSAQAPFLMQQIAVISSTAPDPSLISSNLPKEKFLNLKNPGSFKSCLCQVAGDTGRAYRQADYSMGTIKAVLQDLPNYFISALEILNQPHEDAKSQRSLKTLCSKIEDASKKCKEKALDAQLEFLSVMETIKELSIATVVTETENERKIAENKKREEILIIEQMAKVEANDTLKTETNKANERRDLAEKDFREKLQNDKTLTNVSAFTAAKIGGEIVNVLANTLTSGAMPLSSLKNVDWNGVLNMAKNGVEGYDICSEILKKMQTNSNYAKHVSLMRKLQTIVNSFEYTMDEQTILNHIAVLKDYETKEFDTSEGATLIGKVIELRHFLEANGQNLKNKNDRLRTASDQLIQERANAEKIRNERNKNAEELRQIIHELRQIDLTSTNLTGYIQHLNSAFGYLSKIETNWSYLVAFFDEIEIAVCNNLTTNALHFTEQVRDDSLQSHKIRSALTATTYCFQISQCAEIYTATSRKFIMPVISNITEQFGLTMIEATQKQKEIQKKLANVEEGVQQLIDEKMAEFEENIDSKIKTFATDLSNAIEYNSAFNSIE</sequence>
<dbReference type="WBParaSite" id="ES5_v2.g18672.t1">
    <property type="protein sequence ID" value="ES5_v2.g18672.t1"/>
    <property type="gene ID" value="ES5_v2.g18672"/>
</dbReference>
<evidence type="ECO:0000313" key="1">
    <source>
        <dbReference type="Proteomes" id="UP000887579"/>
    </source>
</evidence>
<organism evidence="1 2">
    <name type="scientific">Panagrolaimus sp. ES5</name>
    <dbReference type="NCBI Taxonomy" id="591445"/>
    <lineage>
        <taxon>Eukaryota</taxon>
        <taxon>Metazoa</taxon>
        <taxon>Ecdysozoa</taxon>
        <taxon>Nematoda</taxon>
        <taxon>Chromadorea</taxon>
        <taxon>Rhabditida</taxon>
        <taxon>Tylenchina</taxon>
        <taxon>Panagrolaimomorpha</taxon>
        <taxon>Panagrolaimoidea</taxon>
        <taxon>Panagrolaimidae</taxon>
        <taxon>Panagrolaimus</taxon>
    </lineage>
</organism>
<dbReference type="Proteomes" id="UP000887579">
    <property type="component" value="Unplaced"/>
</dbReference>